<dbReference type="Proteomes" id="UP000828390">
    <property type="component" value="Unassembled WGS sequence"/>
</dbReference>
<accession>A0A9D4H9I3</accession>
<dbReference type="Pfam" id="PF02214">
    <property type="entry name" value="BTB_2"/>
    <property type="match status" value="1"/>
</dbReference>
<evidence type="ECO:0000256" key="13">
    <source>
        <dbReference type="SAM" id="Phobius"/>
    </source>
</evidence>
<dbReference type="PRINTS" id="PR00169">
    <property type="entry name" value="KCHANNEL"/>
</dbReference>
<dbReference type="SUPFAM" id="SSF81324">
    <property type="entry name" value="Voltage-gated potassium channels"/>
    <property type="match status" value="1"/>
</dbReference>
<keyword evidence="5" id="KW-0631">Potassium channel</keyword>
<feature type="transmembrane region" description="Helical" evidence="13">
    <location>
        <begin position="274"/>
        <end position="294"/>
    </location>
</feature>
<feature type="region of interest" description="Disordered" evidence="12">
    <location>
        <begin position="498"/>
        <end position="517"/>
    </location>
</feature>
<dbReference type="InterPro" id="IPR011333">
    <property type="entry name" value="SKP1/BTB/POZ_sf"/>
</dbReference>
<proteinExistence type="predicted"/>
<feature type="domain" description="Potassium channel tetramerisation-type BTB" evidence="15">
    <location>
        <begin position="10"/>
        <end position="90"/>
    </location>
</feature>
<evidence type="ECO:0000256" key="8">
    <source>
        <dbReference type="ARBA" id="ARBA00022989"/>
    </source>
</evidence>
<dbReference type="PANTHER" id="PTHR11537:SF254">
    <property type="entry name" value="POTASSIUM VOLTAGE-GATED CHANNEL PROTEIN SHAB"/>
    <property type="match status" value="1"/>
</dbReference>
<feature type="transmembrane region" description="Helical" evidence="13">
    <location>
        <begin position="379"/>
        <end position="400"/>
    </location>
</feature>
<dbReference type="Gene3D" id="1.10.287.70">
    <property type="match status" value="1"/>
</dbReference>
<evidence type="ECO:0000313" key="17">
    <source>
        <dbReference type="Proteomes" id="UP000828390"/>
    </source>
</evidence>
<feature type="domain" description="Ion transport" evidence="14">
    <location>
        <begin position="269"/>
        <end position="464"/>
    </location>
</feature>
<evidence type="ECO:0000256" key="4">
    <source>
        <dbReference type="ARBA" id="ARBA00022692"/>
    </source>
</evidence>
<dbReference type="AlphaFoldDB" id="A0A9D4H9I3"/>
<evidence type="ECO:0000256" key="10">
    <source>
        <dbReference type="ARBA" id="ARBA00023136"/>
    </source>
</evidence>
<dbReference type="GO" id="GO:0005249">
    <property type="term" value="F:voltage-gated potassium channel activity"/>
    <property type="evidence" value="ECO:0007669"/>
    <property type="project" value="InterPro"/>
</dbReference>
<dbReference type="InterPro" id="IPR003131">
    <property type="entry name" value="T1-type_BTB"/>
</dbReference>
<evidence type="ECO:0000256" key="5">
    <source>
        <dbReference type="ARBA" id="ARBA00022826"/>
    </source>
</evidence>
<comment type="subcellular location">
    <subcellularLocation>
        <location evidence="1">Membrane</location>
        <topology evidence="1">Multi-pass membrane protein</topology>
    </subcellularLocation>
</comment>
<dbReference type="PANTHER" id="PTHR11537">
    <property type="entry name" value="VOLTAGE-GATED POTASSIUM CHANNEL"/>
    <property type="match status" value="1"/>
</dbReference>
<evidence type="ECO:0000259" key="14">
    <source>
        <dbReference type="Pfam" id="PF00520"/>
    </source>
</evidence>
<organism evidence="16 17">
    <name type="scientific">Dreissena polymorpha</name>
    <name type="common">Zebra mussel</name>
    <name type="synonym">Mytilus polymorpha</name>
    <dbReference type="NCBI Taxonomy" id="45954"/>
    <lineage>
        <taxon>Eukaryota</taxon>
        <taxon>Metazoa</taxon>
        <taxon>Spiralia</taxon>
        <taxon>Lophotrochozoa</taxon>
        <taxon>Mollusca</taxon>
        <taxon>Bivalvia</taxon>
        <taxon>Autobranchia</taxon>
        <taxon>Heteroconchia</taxon>
        <taxon>Euheterodonta</taxon>
        <taxon>Imparidentia</taxon>
        <taxon>Neoheterodontei</taxon>
        <taxon>Myida</taxon>
        <taxon>Dreissenoidea</taxon>
        <taxon>Dreissenidae</taxon>
        <taxon>Dreissena</taxon>
    </lineage>
</organism>
<evidence type="ECO:0000256" key="9">
    <source>
        <dbReference type="ARBA" id="ARBA00023065"/>
    </source>
</evidence>
<dbReference type="Gene3D" id="1.20.120.350">
    <property type="entry name" value="Voltage-gated potassium channels. Chain C"/>
    <property type="match status" value="1"/>
</dbReference>
<keyword evidence="7" id="KW-0630">Potassium</keyword>
<evidence type="ECO:0000259" key="15">
    <source>
        <dbReference type="Pfam" id="PF02214"/>
    </source>
</evidence>
<reference evidence="16" key="2">
    <citation type="submission" date="2020-11" db="EMBL/GenBank/DDBJ databases">
        <authorList>
            <person name="McCartney M.A."/>
            <person name="Auch B."/>
            <person name="Kono T."/>
            <person name="Mallez S."/>
            <person name="Becker A."/>
            <person name="Gohl D.M."/>
            <person name="Silverstein K.A.T."/>
            <person name="Koren S."/>
            <person name="Bechman K.B."/>
            <person name="Herman A."/>
            <person name="Abrahante J.E."/>
            <person name="Garbe J."/>
        </authorList>
    </citation>
    <scope>NUCLEOTIDE SEQUENCE</scope>
    <source>
        <strain evidence="16">Duluth1</strain>
        <tissue evidence="16">Whole animal</tissue>
    </source>
</reference>
<evidence type="ECO:0000256" key="1">
    <source>
        <dbReference type="ARBA" id="ARBA00004141"/>
    </source>
</evidence>
<keyword evidence="3" id="KW-0633">Potassium transport</keyword>
<evidence type="ECO:0000256" key="3">
    <source>
        <dbReference type="ARBA" id="ARBA00022538"/>
    </source>
</evidence>
<keyword evidence="4 13" id="KW-0812">Transmembrane</keyword>
<evidence type="ECO:0000313" key="16">
    <source>
        <dbReference type="EMBL" id="KAH3830040.1"/>
    </source>
</evidence>
<keyword evidence="11" id="KW-0407">Ion channel</keyword>
<evidence type="ECO:0000256" key="12">
    <source>
        <dbReference type="SAM" id="MobiDB-lite"/>
    </source>
</evidence>
<dbReference type="GO" id="GO:0008076">
    <property type="term" value="C:voltage-gated potassium channel complex"/>
    <property type="evidence" value="ECO:0007669"/>
    <property type="project" value="InterPro"/>
</dbReference>
<keyword evidence="8 13" id="KW-1133">Transmembrane helix</keyword>
<comment type="caution">
    <text evidence="16">The sequence shown here is derived from an EMBL/GenBank/DDBJ whole genome shotgun (WGS) entry which is preliminary data.</text>
</comment>
<keyword evidence="10 13" id="KW-0472">Membrane</keyword>
<evidence type="ECO:0000256" key="11">
    <source>
        <dbReference type="ARBA" id="ARBA00023303"/>
    </source>
</evidence>
<dbReference type="InterPro" id="IPR027359">
    <property type="entry name" value="Volt_channel_dom_sf"/>
</dbReference>
<feature type="transmembrane region" description="Helical" evidence="13">
    <location>
        <begin position="412"/>
        <end position="430"/>
    </location>
</feature>
<dbReference type="InterPro" id="IPR005821">
    <property type="entry name" value="Ion_trans_dom"/>
</dbReference>
<dbReference type="Pfam" id="PF00520">
    <property type="entry name" value="Ion_trans"/>
    <property type="match status" value="1"/>
</dbReference>
<dbReference type="EMBL" id="JAIWYP010000004">
    <property type="protein sequence ID" value="KAH3830040.1"/>
    <property type="molecule type" value="Genomic_DNA"/>
</dbReference>
<keyword evidence="9" id="KW-0406">Ion transport</keyword>
<keyword evidence="6" id="KW-0851">Voltage-gated channel</keyword>
<dbReference type="SUPFAM" id="SSF54695">
    <property type="entry name" value="POZ domain"/>
    <property type="match status" value="1"/>
</dbReference>
<protein>
    <submittedName>
        <fullName evidence="16">Uncharacterized protein</fullName>
    </submittedName>
</protein>
<feature type="transmembrane region" description="Helical" evidence="13">
    <location>
        <begin position="153"/>
        <end position="172"/>
    </location>
</feature>
<evidence type="ECO:0000256" key="2">
    <source>
        <dbReference type="ARBA" id="ARBA00022448"/>
    </source>
</evidence>
<keyword evidence="2" id="KW-0813">Transport</keyword>
<keyword evidence="17" id="KW-1185">Reference proteome</keyword>
<dbReference type="GO" id="GO:0051260">
    <property type="term" value="P:protein homooligomerization"/>
    <property type="evidence" value="ECO:0007669"/>
    <property type="project" value="InterPro"/>
</dbReference>
<reference evidence="16" key="1">
    <citation type="journal article" date="2019" name="bioRxiv">
        <title>The Genome of the Zebra Mussel, Dreissena polymorpha: A Resource for Invasive Species Research.</title>
        <authorList>
            <person name="McCartney M.A."/>
            <person name="Auch B."/>
            <person name="Kono T."/>
            <person name="Mallez S."/>
            <person name="Zhang Y."/>
            <person name="Obille A."/>
            <person name="Becker A."/>
            <person name="Abrahante J.E."/>
            <person name="Garbe J."/>
            <person name="Badalamenti J.P."/>
            <person name="Herman A."/>
            <person name="Mangelson H."/>
            <person name="Liachko I."/>
            <person name="Sullivan S."/>
            <person name="Sone E.D."/>
            <person name="Koren S."/>
            <person name="Silverstein K.A.T."/>
            <person name="Beckman K.B."/>
            <person name="Gohl D.M."/>
        </authorList>
    </citation>
    <scope>NUCLEOTIDE SEQUENCE</scope>
    <source>
        <strain evidence="16">Duluth1</strain>
        <tissue evidence="16">Whole animal</tissue>
    </source>
</reference>
<evidence type="ECO:0000256" key="6">
    <source>
        <dbReference type="ARBA" id="ARBA00022882"/>
    </source>
</evidence>
<gene>
    <name evidence="16" type="ORF">DPMN_103277</name>
</gene>
<dbReference type="InterPro" id="IPR028325">
    <property type="entry name" value="VG_K_chnl"/>
</dbReference>
<feature type="transmembrane region" description="Helical" evidence="13">
    <location>
        <begin position="437"/>
        <end position="458"/>
    </location>
</feature>
<evidence type="ECO:0000256" key="7">
    <source>
        <dbReference type="ARBA" id="ARBA00022958"/>
    </source>
</evidence>
<dbReference type="GO" id="GO:0001508">
    <property type="term" value="P:action potential"/>
    <property type="evidence" value="ECO:0007669"/>
    <property type="project" value="TreeGrafter"/>
</dbReference>
<sequence length="517" mass="58693">MDEDFGYKQVEVGGKMFKISTEKLESGPPSRLKTLCKYPTPEVDRPSYLFKGILALYQTGELHIPEGSCPLAFLNELEFWEIDISLMADCCYNRLQSFLSEQATLKEFKHAQRRYVDQSPTKYSFATFQSLRKIRESVWGVCGYGKSTFFAKAYLVVSFLVVLLSIFVIAYGTDPLFQRSMTNCERLEYMSSKNMDGVQLVEERLRNHCESQIVPTDLPLLKKKSDDTDDGFVKLKVQDNQLRNSSQDFNNTRLLKGTSTFSHIVRIPNMKVRITTFVVLESITLAFFTIDFVLRVCSCPCLIRYFASIINIFDTVALLAAYVHMLILFIVEHEQFELDWVDVLQYMQMLRAFRLFRIVSNVRAGRVLMYTIKANNKDLFIIALFLIAGMCTFASIVFIAERNDNTRSIPQWWYWSIITMTTVGYGDITVKTAVGRFIACLCALSGVLMFALTVPLFANHFLTLYNYVGSSANKRTNGNVTITSTSGGQTSSIKNNLESIDNPVKTDGKATVSVSPV</sequence>
<feature type="transmembrane region" description="Helical" evidence="13">
    <location>
        <begin position="306"/>
        <end position="331"/>
    </location>
</feature>
<name>A0A9D4H9I3_DREPO</name>
<dbReference type="Gene3D" id="3.30.710.10">
    <property type="entry name" value="Potassium Channel Kv1.1, Chain A"/>
    <property type="match status" value="1"/>
</dbReference>